<name>W5JBU2_ANODA</name>
<dbReference type="AlphaFoldDB" id="W5JBU2"/>
<dbReference type="eggNOG" id="ENOG502RZD1">
    <property type="taxonomic scope" value="Eukaryota"/>
</dbReference>
<sequence length="423" mass="49231">MSETIVSTIPNETDDVPSWLTVVYVEKILRRAYGDPSIKVEQLQTGYAVPKGNNFASIIYRIRVMYHSKHENEITRTFIVKGMITEGVAGEKLRQYDVQRKEMDVYQYVIPELKRMMCAIGDRGMLYPCALAVDRKREVIFFKDLTPSGYTMADRTKGMDMVHMKQSLRLMAKLHAGSIKLHERDATIFDPYTTGMVTRQTDAFYPMFTLIFDALTDEVGQWGPEWQQYHRKLQNLRPNFVEYCLRVFDNDPNSDDLCVFVHGDLWVNNLLFKYDSTGTPVDAVLLDFQYCCYGTPMIDFCYLYYTSARDNIRQTCFDELLQFYHGELVDCALQLQCHRKLPTLYQFQQQSLGKLFYAVYSSFIALPVQMNEETENADFEALMGNDDRAKCFKQTIVSNVKYRSILRGLLPQFDRKGLLDELF</sequence>
<dbReference type="InterPro" id="IPR015897">
    <property type="entry name" value="CHK_kinase-like"/>
</dbReference>
<evidence type="ECO:0000259" key="1">
    <source>
        <dbReference type="SMART" id="SM00587"/>
    </source>
</evidence>
<dbReference type="VEuPathDB" id="VectorBase:ADAR2_009543"/>
<keyword evidence="4" id="KW-1185">Reference proteome</keyword>
<dbReference type="Gene3D" id="3.90.1200.10">
    <property type="match status" value="1"/>
</dbReference>
<dbReference type="STRING" id="43151.W5JBU2"/>
<dbReference type="Proteomes" id="UP000000673">
    <property type="component" value="Unassembled WGS sequence"/>
</dbReference>
<reference evidence="3" key="4">
    <citation type="submission" date="2015-06" db="UniProtKB">
        <authorList>
            <consortium name="EnsemblMetazoa"/>
        </authorList>
    </citation>
    <scope>IDENTIFICATION</scope>
</reference>
<evidence type="ECO:0000313" key="3">
    <source>
        <dbReference type="EnsemblMetazoa" id="ADAC008129-PA"/>
    </source>
</evidence>
<evidence type="ECO:0000313" key="4">
    <source>
        <dbReference type="Proteomes" id="UP000000673"/>
    </source>
</evidence>
<accession>W5JBU2</accession>
<dbReference type="EMBL" id="ADMH02001961">
    <property type="protein sequence ID" value="ETN60254.1"/>
    <property type="molecule type" value="Genomic_DNA"/>
</dbReference>
<reference evidence="2" key="2">
    <citation type="submission" date="2010-05" db="EMBL/GenBank/DDBJ databases">
        <authorList>
            <person name="Almeida L.G."/>
            <person name="Nicolas M.F."/>
            <person name="Souza R.C."/>
            <person name="Vasconcelos A.T.R."/>
        </authorList>
    </citation>
    <scope>NUCLEOTIDE SEQUENCE</scope>
</reference>
<dbReference type="SMART" id="SM00587">
    <property type="entry name" value="CHK"/>
    <property type="match status" value="1"/>
</dbReference>
<dbReference type="PANTHER" id="PTHR11012:SF13">
    <property type="entry name" value="CHK KINASE-LIKE DOMAIN-CONTAINING PROTEIN-RELATED"/>
    <property type="match status" value="1"/>
</dbReference>
<dbReference type="InterPro" id="IPR004119">
    <property type="entry name" value="EcKL"/>
</dbReference>
<dbReference type="SUPFAM" id="SSF56112">
    <property type="entry name" value="Protein kinase-like (PK-like)"/>
    <property type="match status" value="1"/>
</dbReference>
<protein>
    <recommendedName>
        <fullName evidence="1">CHK kinase-like domain-containing protein</fullName>
    </recommendedName>
</protein>
<gene>
    <name evidence="2" type="ORF">AND_008129</name>
</gene>
<dbReference type="PANTHER" id="PTHR11012">
    <property type="entry name" value="PROTEIN KINASE-LIKE DOMAIN-CONTAINING"/>
    <property type="match status" value="1"/>
</dbReference>
<dbReference type="Pfam" id="PF02958">
    <property type="entry name" value="EcKL"/>
    <property type="match status" value="1"/>
</dbReference>
<feature type="domain" description="CHK kinase-like" evidence="1">
    <location>
        <begin position="140"/>
        <end position="334"/>
    </location>
</feature>
<evidence type="ECO:0000313" key="2">
    <source>
        <dbReference type="EMBL" id="ETN60254.1"/>
    </source>
</evidence>
<dbReference type="EnsemblMetazoa" id="ADAC008129-RA">
    <property type="protein sequence ID" value="ADAC008129-PA"/>
    <property type="gene ID" value="ADAC008129"/>
</dbReference>
<dbReference type="VEuPathDB" id="VectorBase:ADAC008129"/>
<dbReference type="OMA" id="NYAPCFL"/>
<proteinExistence type="predicted"/>
<reference evidence="2 4" key="1">
    <citation type="journal article" date="2010" name="BMC Genomics">
        <title>Combination of measures distinguishes pre-miRNAs from other stem-loops in the genome of the newly sequenced Anopheles darlingi.</title>
        <authorList>
            <person name="Mendes N.D."/>
            <person name="Freitas A.T."/>
            <person name="Vasconcelos A.T."/>
            <person name="Sagot M.F."/>
        </authorList>
    </citation>
    <scope>NUCLEOTIDE SEQUENCE</scope>
</reference>
<dbReference type="HOGENOM" id="CLU_010718_0_2_1"/>
<organism evidence="2">
    <name type="scientific">Anopheles darlingi</name>
    <name type="common">Mosquito</name>
    <dbReference type="NCBI Taxonomy" id="43151"/>
    <lineage>
        <taxon>Eukaryota</taxon>
        <taxon>Metazoa</taxon>
        <taxon>Ecdysozoa</taxon>
        <taxon>Arthropoda</taxon>
        <taxon>Hexapoda</taxon>
        <taxon>Insecta</taxon>
        <taxon>Pterygota</taxon>
        <taxon>Neoptera</taxon>
        <taxon>Endopterygota</taxon>
        <taxon>Diptera</taxon>
        <taxon>Nematocera</taxon>
        <taxon>Culicoidea</taxon>
        <taxon>Culicidae</taxon>
        <taxon>Anophelinae</taxon>
        <taxon>Anopheles</taxon>
    </lineage>
</organism>
<reference evidence="2" key="3">
    <citation type="journal article" date="2013" name="Nucleic Acids Res.">
        <title>The genome of Anopheles darlingi, the main neotropical malaria vector.</title>
        <authorList>
            <person name="Marinotti O."/>
            <person name="Cerqueira G.C."/>
            <person name="de Almeida L.G."/>
            <person name="Ferro M.I."/>
            <person name="Loreto E.L."/>
            <person name="Zaha A."/>
            <person name="Teixeira S.M."/>
            <person name="Wespiser A.R."/>
            <person name="Almeida E Silva A."/>
            <person name="Schlindwein A.D."/>
            <person name="Pacheco A.C."/>
            <person name="Silva A.L."/>
            <person name="Graveley B.R."/>
            <person name="Walenz B.P."/>
            <person name="Lima Bde A."/>
            <person name="Ribeiro C.A."/>
            <person name="Nunes-Silva C.G."/>
            <person name="de Carvalho C.R."/>
            <person name="Soares C.M."/>
            <person name="de Menezes C.B."/>
            <person name="Matiolli C."/>
            <person name="Caffrey D."/>
            <person name="Araujo D.A."/>
            <person name="de Oliveira D.M."/>
            <person name="Golenbock D."/>
            <person name="Grisard E.C."/>
            <person name="Fantinatti-Garboggini F."/>
            <person name="de Carvalho F.M."/>
            <person name="Barcellos F.G."/>
            <person name="Prosdocimi F."/>
            <person name="May G."/>
            <person name="Azevedo Junior G.M."/>
            <person name="Guimaraes G.M."/>
            <person name="Goldman G.H."/>
            <person name="Padilha I.Q."/>
            <person name="Batista Jda S."/>
            <person name="Ferro J.A."/>
            <person name="Ribeiro J.M."/>
            <person name="Fietto J.L."/>
            <person name="Dabbas K.M."/>
            <person name="Cerdeira L."/>
            <person name="Agnez-Lima L.F."/>
            <person name="Brocchi M."/>
            <person name="de Carvalho M.O."/>
            <person name="Teixeira Mde M."/>
            <person name="Diniz Maia Mde M."/>
            <person name="Goldman M.H."/>
            <person name="Cruz Schneider M.P."/>
            <person name="Felipe M.S."/>
            <person name="Hungria M."/>
            <person name="Nicolas M.F."/>
            <person name="Pereira M."/>
            <person name="Montes M.A."/>
            <person name="Cantao M.E."/>
            <person name="Vincentz M."/>
            <person name="Rafael M.S."/>
            <person name="Silverman N."/>
            <person name="Stoco P.H."/>
            <person name="Souza R.C."/>
            <person name="Vicentini R."/>
            <person name="Gazzinelli R.T."/>
            <person name="Neves Rde O."/>
            <person name="Silva R."/>
            <person name="Astolfi-Filho S."/>
            <person name="Maciel T.E."/>
            <person name="Urmenyi T.P."/>
            <person name="Tadei W.P."/>
            <person name="Camargo E.P."/>
            <person name="de Vasconcelos A.T."/>
        </authorList>
    </citation>
    <scope>NUCLEOTIDE SEQUENCE</scope>
</reference>
<dbReference type="InterPro" id="IPR011009">
    <property type="entry name" value="Kinase-like_dom_sf"/>
</dbReference>